<evidence type="ECO:0000313" key="2">
    <source>
        <dbReference type="Proteomes" id="UP001141327"/>
    </source>
</evidence>
<accession>A0ABQ8UFJ3</accession>
<dbReference type="SUPFAM" id="SSF52047">
    <property type="entry name" value="RNI-like"/>
    <property type="match status" value="1"/>
</dbReference>
<protein>
    <submittedName>
        <fullName evidence="1">Uncharacterized protein</fullName>
    </submittedName>
</protein>
<sequence length="803" mass="88106">MPVCFRLASAQLKNCSQDQRGHDESILSRLPSDLLLAIIDASESQLRVYIQLLSLSHSIRHVVRGLPRDLSFEDLDDDIIEIETETDDDSQYIPTADALAALIGPCKDLESLRLPALFGCGCAEIVYTPWVDEAFAGHRRLASLHLPGAESLMPAMERIVGHLPGLVALHLETYGPLAAGFVAALGRSCPNLQFLHLAGPLGAIDACDFATSLAPLASTLRGLEIQVLSPGNLIMNRLEALLGRLTALEWLRLPRCPAQPILTRLAPRLTHFSLFKDPPAAHPKPVDDDWSTMGFGRLECLRVTRRHLPAAIPQLLTQSGATLHSLILPQAPPSLDMLPHLTELDLSQSDLYLVALVGLHPSLVSDQLVSLAIHLANSYHDHRAPVYIESRSLRRLDLSCPYVPVQQPVTLSCPALEDLRLPGMPDGTVLTLACPRLRRLEGLSPKGLAAASAPMPELEVVAGTQTGAEQHLWRAQLLAGSPRLRQLSQLFVLGPPALEALWDFPRLTRLAVTLGLQNPYRDSLLLHQLPAHLRRLELDVWMHTAQKLPPKLLRLDGPGLRCLVLRGFAAVGRIVLRCPALVALHLRQLSATTSFAFDGTPPPLRWLSIRGECPALEAASLVDCLARCGARLRHVALPPFTPAFRQAWPQLEAALGRLPRLETLDIEDQQPAEHLALSCPRLRRFAIALPSLLPQQGTVALPRSVVIESPLLEELRVPFTPALERFELPGRPRFLRSIEGIRAPAWRAQLGTRFPGVMLAVPPRDDDNAGGNEEAKVAFRRNVRAAQGDPAMSGWSWDDEMAR</sequence>
<dbReference type="PANTHER" id="PTHR13318">
    <property type="entry name" value="PARTNER OF PAIRED, ISOFORM B-RELATED"/>
    <property type="match status" value="1"/>
</dbReference>
<dbReference type="Gene3D" id="3.80.10.10">
    <property type="entry name" value="Ribonuclease Inhibitor"/>
    <property type="match status" value="2"/>
</dbReference>
<dbReference type="PANTHER" id="PTHR13318:SF190">
    <property type="entry name" value="PARTNER OF PAIRED, ISOFORM B"/>
    <property type="match status" value="1"/>
</dbReference>
<organism evidence="1 2">
    <name type="scientific">Paratrimastix pyriformis</name>
    <dbReference type="NCBI Taxonomy" id="342808"/>
    <lineage>
        <taxon>Eukaryota</taxon>
        <taxon>Metamonada</taxon>
        <taxon>Preaxostyla</taxon>
        <taxon>Paratrimastigidae</taxon>
        <taxon>Paratrimastix</taxon>
    </lineage>
</organism>
<evidence type="ECO:0000313" key="1">
    <source>
        <dbReference type="EMBL" id="KAJ4457538.1"/>
    </source>
</evidence>
<name>A0ABQ8UFJ3_9EUKA</name>
<dbReference type="EMBL" id="JAPMOS010000045">
    <property type="protein sequence ID" value="KAJ4457538.1"/>
    <property type="molecule type" value="Genomic_DNA"/>
</dbReference>
<gene>
    <name evidence="1" type="ORF">PAPYR_7016</name>
</gene>
<keyword evidence="2" id="KW-1185">Reference proteome</keyword>
<dbReference type="InterPro" id="IPR032675">
    <property type="entry name" value="LRR_dom_sf"/>
</dbReference>
<proteinExistence type="predicted"/>
<comment type="caution">
    <text evidence="1">The sequence shown here is derived from an EMBL/GenBank/DDBJ whole genome shotgun (WGS) entry which is preliminary data.</text>
</comment>
<dbReference type="Proteomes" id="UP001141327">
    <property type="component" value="Unassembled WGS sequence"/>
</dbReference>
<reference evidence="1" key="1">
    <citation type="journal article" date="2022" name="bioRxiv">
        <title>Genomics of Preaxostyla Flagellates Illuminates Evolutionary Transitions and the Path Towards Mitochondrial Loss.</title>
        <authorList>
            <person name="Novak L.V.F."/>
            <person name="Treitli S.C."/>
            <person name="Pyrih J."/>
            <person name="Halakuc P."/>
            <person name="Pipaliya S.V."/>
            <person name="Vacek V."/>
            <person name="Brzon O."/>
            <person name="Soukal P."/>
            <person name="Eme L."/>
            <person name="Dacks J.B."/>
            <person name="Karnkowska A."/>
            <person name="Elias M."/>
            <person name="Hampl V."/>
        </authorList>
    </citation>
    <scope>NUCLEOTIDE SEQUENCE</scope>
    <source>
        <strain evidence="1">RCP-MX</strain>
    </source>
</reference>